<dbReference type="PROSITE" id="PS50043">
    <property type="entry name" value="HTH_LUXR_2"/>
    <property type="match status" value="1"/>
</dbReference>
<feature type="domain" description="HTH luxR-type" evidence="4">
    <location>
        <begin position="38"/>
        <end position="103"/>
    </location>
</feature>
<feature type="region of interest" description="Disordered" evidence="2">
    <location>
        <begin position="1"/>
        <end position="23"/>
    </location>
</feature>
<dbReference type="InterPro" id="IPR039420">
    <property type="entry name" value="WalR-like"/>
</dbReference>
<dbReference type="GO" id="GO:0006355">
    <property type="term" value="P:regulation of DNA-templated transcription"/>
    <property type="evidence" value="ECO:0007669"/>
    <property type="project" value="InterPro"/>
</dbReference>
<dbReference type="AlphaFoldDB" id="A0A2K2FYF8"/>
<dbReference type="InterPro" id="IPR000792">
    <property type="entry name" value="Tscrpt_reg_LuxR_C"/>
</dbReference>
<evidence type="ECO:0000256" key="3">
    <source>
        <dbReference type="SAM" id="Phobius"/>
    </source>
</evidence>
<dbReference type="InterPro" id="IPR016032">
    <property type="entry name" value="Sig_transdc_resp-reg_C-effctor"/>
</dbReference>
<reference evidence="5 6" key="1">
    <citation type="submission" date="2016-05" db="EMBL/GenBank/DDBJ databases">
        <title>Complete genome sequence of Novosphingobium guangzhouense SA925(T).</title>
        <authorList>
            <person name="Sha S."/>
        </authorList>
    </citation>
    <scope>NUCLEOTIDE SEQUENCE [LARGE SCALE GENOMIC DNA]</scope>
    <source>
        <strain evidence="5 6">SA925</strain>
    </source>
</reference>
<evidence type="ECO:0000256" key="2">
    <source>
        <dbReference type="SAM" id="MobiDB-lite"/>
    </source>
</evidence>
<name>A0A2K2FYF8_9SPHN</name>
<evidence type="ECO:0000313" key="5">
    <source>
        <dbReference type="EMBL" id="PNU03792.1"/>
    </source>
</evidence>
<keyword evidence="3" id="KW-0472">Membrane</keyword>
<evidence type="ECO:0000256" key="1">
    <source>
        <dbReference type="ARBA" id="ARBA00023125"/>
    </source>
</evidence>
<dbReference type="Pfam" id="PF00196">
    <property type="entry name" value="GerE"/>
    <property type="match status" value="1"/>
</dbReference>
<sequence>MVSGREDRVDLQPAAGRGTGPTQETVVDKHAMIWVRENEALLRRLTPRQRDCLRLVANGYRTKEIAIKLGISVSVAYKHISSACQTLGVPGRGQAARYLALWEQQLSEDEAGKKLPPQFLGVSDPADLPSVATVTNDAETPAIDLTEQQQDHFVASAVPGLMDLVPMRIRGRSKNDLTSVHTMIVIGAMTFGTIVGVGSAASLLTGLTSLLRP</sequence>
<accession>A0A2K2FYF8</accession>
<organism evidence="5 6">
    <name type="scientific">Novosphingobium guangzhouense</name>
    <dbReference type="NCBI Taxonomy" id="1850347"/>
    <lineage>
        <taxon>Bacteria</taxon>
        <taxon>Pseudomonadati</taxon>
        <taxon>Pseudomonadota</taxon>
        <taxon>Alphaproteobacteria</taxon>
        <taxon>Sphingomonadales</taxon>
        <taxon>Sphingomonadaceae</taxon>
        <taxon>Novosphingobium</taxon>
    </lineage>
</organism>
<feature type="compositionally biased region" description="Basic and acidic residues" evidence="2">
    <location>
        <begin position="1"/>
        <end position="10"/>
    </location>
</feature>
<keyword evidence="3" id="KW-1133">Transmembrane helix</keyword>
<dbReference type="GO" id="GO:0003677">
    <property type="term" value="F:DNA binding"/>
    <property type="evidence" value="ECO:0007669"/>
    <property type="project" value="UniProtKB-KW"/>
</dbReference>
<dbReference type="CDD" id="cd06170">
    <property type="entry name" value="LuxR_C_like"/>
    <property type="match status" value="1"/>
</dbReference>
<protein>
    <recommendedName>
        <fullName evidence="4">HTH luxR-type domain-containing protein</fullName>
    </recommendedName>
</protein>
<dbReference type="PRINTS" id="PR00038">
    <property type="entry name" value="HTHLUXR"/>
</dbReference>
<dbReference type="PANTHER" id="PTHR43214">
    <property type="entry name" value="TWO-COMPONENT RESPONSE REGULATOR"/>
    <property type="match status" value="1"/>
</dbReference>
<dbReference type="Proteomes" id="UP000236327">
    <property type="component" value="Unassembled WGS sequence"/>
</dbReference>
<dbReference type="Gene3D" id="1.10.10.10">
    <property type="entry name" value="Winged helix-like DNA-binding domain superfamily/Winged helix DNA-binding domain"/>
    <property type="match status" value="1"/>
</dbReference>
<keyword evidence="3" id="KW-0812">Transmembrane</keyword>
<evidence type="ECO:0000259" key="4">
    <source>
        <dbReference type="PROSITE" id="PS50043"/>
    </source>
</evidence>
<dbReference type="SUPFAM" id="SSF46894">
    <property type="entry name" value="C-terminal effector domain of the bipartite response regulators"/>
    <property type="match status" value="1"/>
</dbReference>
<keyword evidence="1" id="KW-0238">DNA-binding</keyword>
<comment type="caution">
    <text evidence="5">The sequence shown here is derived from an EMBL/GenBank/DDBJ whole genome shotgun (WGS) entry which is preliminary data.</text>
</comment>
<gene>
    <name evidence="5" type="ORF">A8V01_22300</name>
</gene>
<dbReference type="SMART" id="SM00421">
    <property type="entry name" value="HTH_LUXR"/>
    <property type="match status" value="1"/>
</dbReference>
<feature type="transmembrane region" description="Helical" evidence="3">
    <location>
        <begin position="177"/>
        <end position="204"/>
    </location>
</feature>
<proteinExistence type="predicted"/>
<dbReference type="InterPro" id="IPR036388">
    <property type="entry name" value="WH-like_DNA-bd_sf"/>
</dbReference>
<dbReference type="EMBL" id="LYMM01000043">
    <property type="protein sequence ID" value="PNU03792.1"/>
    <property type="molecule type" value="Genomic_DNA"/>
</dbReference>
<evidence type="ECO:0000313" key="6">
    <source>
        <dbReference type="Proteomes" id="UP000236327"/>
    </source>
</evidence>
<keyword evidence="6" id="KW-1185">Reference proteome</keyword>
<dbReference type="PANTHER" id="PTHR43214:SF42">
    <property type="entry name" value="TRANSCRIPTIONAL REGULATORY PROTEIN DESR"/>
    <property type="match status" value="1"/>
</dbReference>